<dbReference type="SUPFAM" id="SSF53187">
    <property type="entry name" value="Zn-dependent exopeptidases"/>
    <property type="match status" value="1"/>
</dbReference>
<evidence type="ECO:0000256" key="7">
    <source>
        <dbReference type="PROSITE-ProRule" id="PRU01379"/>
    </source>
</evidence>
<dbReference type="PANTHER" id="PTHR11705">
    <property type="entry name" value="PROTEASE FAMILY M14 CARBOXYPEPTIDASE A,B"/>
    <property type="match status" value="1"/>
</dbReference>
<keyword evidence="10" id="KW-1185">Reference proteome</keyword>
<dbReference type="Proteomes" id="UP000283509">
    <property type="component" value="Unassembled WGS sequence"/>
</dbReference>
<accession>A0A3R7NFU8</accession>
<keyword evidence="4" id="KW-0378">Hydrolase</keyword>
<gene>
    <name evidence="9" type="ORF">C7M84_012680</name>
</gene>
<dbReference type="PROSITE" id="PS52035">
    <property type="entry name" value="PEPTIDASE_M14"/>
    <property type="match status" value="1"/>
</dbReference>
<keyword evidence="6" id="KW-0482">Metalloprotease</keyword>
<sequence>MHFYIHGSVGNPDGYHNSLLGQMTWTKNLHSFAGHCMGVCLPFNFPYYFNYGTMGSLCSPFYRGPSPMSEVETRAIVETLEQINNKHKLVMLLDLQQPGQSIVLPFSWNHINPEDYEAMRSLASTYTEAIRLNHNVYYDVNHNGYAMGGTLTEYAKYLLGIKYSYKIFLSIDVRYLFQPHPMRTLVPQVWTGLTAMLRELQKERVQEARKALSALPKGQDE</sequence>
<evidence type="ECO:0000313" key="10">
    <source>
        <dbReference type="Proteomes" id="UP000283509"/>
    </source>
</evidence>
<organism evidence="9 10">
    <name type="scientific">Penaeus vannamei</name>
    <name type="common">Whiteleg shrimp</name>
    <name type="synonym">Litopenaeus vannamei</name>
    <dbReference type="NCBI Taxonomy" id="6689"/>
    <lineage>
        <taxon>Eukaryota</taxon>
        <taxon>Metazoa</taxon>
        <taxon>Ecdysozoa</taxon>
        <taxon>Arthropoda</taxon>
        <taxon>Crustacea</taxon>
        <taxon>Multicrustacea</taxon>
        <taxon>Malacostraca</taxon>
        <taxon>Eumalacostraca</taxon>
        <taxon>Eucarida</taxon>
        <taxon>Decapoda</taxon>
        <taxon>Dendrobranchiata</taxon>
        <taxon>Penaeoidea</taxon>
        <taxon>Penaeidae</taxon>
        <taxon>Penaeus</taxon>
    </lineage>
</organism>
<dbReference type="STRING" id="6689.A0A3R7NFU8"/>
<dbReference type="EMBL" id="QCYY01000026">
    <property type="protein sequence ID" value="ROT86054.1"/>
    <property type="molecule type" value="Genomic_DNA"/>
</dbReference>
<keyword evidence="3" id="KW-0645">Protease</keyword>
<reference evidence="9 10" key="1">
    <citation type="submission" date="2018-04" db="EMBL/GenBank/DDBJ databases">
        <authorList>
            <person name="Zhang X."/>
            <person name="Yuan J."/>
            <person name="Li F."/>
            <person name="Xiang J."/>
        </authorList>
    </citation>
    <scope>NUCLEOTIDE SEQUENCE [LARGE SCALE GENOMIC DNA]</scope>
    <source>
        <tissue evidence="9">Muscle</tissue>
    </source>
</reference>
<evidence type="ECO:0000256" key="1">
    <source>
        <dbReference type="ARBA" id="ARBA00001947"/>
    </source>
</evidence>
<dbReference type="GO" id="GO:0004181">
    <property type="term" value="F:metallocarboxypeptidase activity"/>
    <property type="evidence" value="ECO:0007669"/>
    <property type="project" value="InterPro"/>
</dbReference>
<comment type="caution">
    <text evidence="7">Lacks conserved residue(s) required for the propagation of feature annotation.</text>
</comment>
<dbReference type="Pfam" id="PF00246">
    <property type="entry name" value="Peptidase_M14"/>
    <property type="match status" value="1"/>
</dbReference>
<keyword evidence="5" id="KW-0862">Zinc</keyword>
<reference evidence="9 10" key="2">
    <citation type="submission" date="2019-01" db="EMBL/GenBank/DDBJ databases">
        <title>The decoding of complex shrimp genome reveals the adaptation for benthos swimmer, frequently molting mechanism and breeding impact on genome.</title>
        <authorList>
            <person name="Sun Y."/>
            <person name="Gao Y."/>
            <person name="Yu Y."/>
        </authorList>
    </citation>
    <scope>NUCLEOTIDE SEQUENCE [LARGE SCALE GENOMIC DNA]</scope>
    <source>
        <tissue evidence="9">Muscle</tissue>
    </source>
</reference>
<dbReference type="InterPro" id="IPR000834">
    <property type="entry name" value="Peptidase_M14"/>
</dbReference>
<evidence type="ECO:0000256" key="2">
    <source>
        <dbReference type="ARBA" id="ARBA00005988"/>
    </source>
</evidence>
<dbReference type="GO" id="GO:0006508">
    <property type="term" value="P:proteolysis"/>
    <property type="evidence" value="ECO:0007669"/>
    <property type="project" value="UniProtKB-KW"/>
</dbReference>
<evidence type="ECO:0000256" key="5">
    <source>
        <dbReference type="ARBA" id="ARBA00022833"/>
    </source>
</evidence>
<dbReference type="AlphaFoldDB" id="A0A3R7NFU8"/>
<comment type="similarity">
    <text evidence="2 7">Belongs to the peptidase M14 family.</text>
</comment>
<feature type="domain" description="Peptidase M14" evidence="8">
    <location>
        <begin position="1"/>
        <end position="200"/>
    </location>
</feature>
<dbReference type="GO" id="GO:0005615">
    <property type="term" value="C:extracellular space"/>
    <property type="evidence" value="ECO:0007669"/>
    <property type="project" value="TreeGrafter"/>
</dbReference>
<protein>
    <submittedName>
        <fullName evidence="9">Carboxypeptidase O</fullName>
    </submittedName>
</protein>
<name>A0A3R7NFU8_PENVA</name>
<evidence type="ECO:0000256" key="4">
    <source>
        <dbReference type="ARBA" id="ARBA00022801"/>
    </source>
</evidence>
<evidence type="ECO:0000259" key="8">
    <source>
        <dbReference type="PROSITE" id="PS52035"/>
    </source>
</evidence>
<dbReference type="Gene3D" id="3.40.630.10">
    <property type="entry name" value="Zn peptidases"/>
    <property type="match status" value="1"/>
</dbReference>
<comment type="cofactor">
    <cofactor evidence="1">
        <name>Zn(2+)</name>
        <dbReference type="ChEBI" id="CHEBI:29105"/>
    </cofactor>
</comment>
<dbReference type="SMART" id="SM00631">
    <property type="entry name" value="Zn_pept"/>
    <property type="match status" value="1"/>
</dbReference>
<keyword evidence="9" id="KW-0121">Carboxypeptidase</keyword>
<evidence type="ECO:0000256" key="3">
    <source>
        <dbReference type="ARBA" id="ARBA00022670"/>
    </source>
</evidence>
<evidence type="ECO:0000313" key="9">
    <source>
        <dbReference type="EMBL" id="ROT86054.1"/>
    </source>
</evidence>
<comment type="caution">
    <text evidence="9">The sequence shown here is derived from an EMBL/GenBank/DDBJ whole genome shotgun (WGS) entry which is preliminary data.</text>
</comment>
<dbReference type="GO" id="GO:0008270">
    <property type="term" value="F:zinc ion binding"/>
    <property type="evidence" value="ECO:0007669"/>
    <property type="project" value="InterPro"/>
</dbReference>
<dbReference type="OrthoDB" id="6376551at2759"/>
<proteinExistence type="inferred from homology"/>
<dbReference type="PANTHER" id="PTHR11705:SF143">
    <property type="entry name" value="SLL0236 PROTEIN"/>
    <property type="match status" value="1"/>
</dbReference>
<evidence type="ECO:0000256" key="6">
    <source>
        <dbReference type="ARBA" id="ARBA00023049"/>
    </source>
</evidence>